<dbReference type="EMBL" id="HBKQ01004811">
    <property type="protein sequence ID" value="CAE2207692.1"/>
    <property type="molecule type" value="Transcribed_RNA"/>
</dbReference>
<dbReference type="AlphaFoldDB" id="A0A7S4HS52"/>
<accession>A0A7S4HS52</accession>
<gene>
    <name evidence="1" type="ORF">OAUR00152_LOCUS3322</name>
</gene>
<proteinExistence type="predicted"/>
<sequence>MPSEFTMAKLNTRGKRSLVLIFSAVAIFAQYTLKAHRILWGQDVKSDFLASGEFLASLLADPTDPKSESGIISSSSIGNRDEMKCTPKDGKHLNPLAGSIDEDSEVDSSRGALGRFPRYGTREFSRRCSWLVDATKRERSNNCTFYYGPSRIENEGLSWWAAQVVSTHLLALQAGCQMSFDYGEGIDIRKVLLAPPTGSVETGCEEKADATNWTSQQCNEDSNCFEIPHPRGSDILKTTGKNLTFEIPGRGALAPVPRYRYAYRTKRFQKKDNMSEDLDQVLPGFDIESGMACSLGVLFRLSPSASHFEQNLFREILPALRDKEALAIGIYIRTGWTESTIRRGKNDAPKNDTLSEYRKGAHKVLDGALRVEKSYLTGKANPDKDFSKIVWLVSTDSPHIKEWIVSSYGSKDANADVSQGTRKYASSAVRRRVITTGSTGRHTNLKAKPSTDVFAEAFIDWFLLGETDVVLTQSYSFADTAALRTARPLYKHMILTPLLA</sequence>
<organism evidence="1">
    <name type="scientific">Odontella aurita</name>
    <dbReference type="NCBI Taxonomy" id="265563"/>
    <lineage>
        <taxon>Eukaryota</taxon>
        <taxon>Sar</taxon>
        <taxon>Stramenopiles</taxon>
        <taxon>Ochrophyta</taxon>
        <taxon>Bacillariophyta</taxon>
        <taxon>Mediophyceae</taxon>
        <taxon>Biddulphiophycidae</taxon>
        <taxon>Eupodiscales</taxon>
        <taxon>Odontellaceae</taxon>
        <taxon>Odontella</taxon>
    </lineage>
</organism>
<dbReference type="Gene3D" id="3.40.50.11350">
    <property type="match status" value="1"/>
</dbReference>
<protein>
    <submittedName>
        <fullName evidence="1">Uncharacterized protein</fullName>
    </submittedName>
</protein>
<evidence type="ECO:0000313" key="1">
    <source>
        <dbReference type="EMBL" id="CAE2207692.1"/>
    </source>
</evidence>
<reference evidence="1" key="1">
    <citation type="submission" date="2021-01" db="EMBL/GenBank/DDBJ databases">
        <authorList>
            <person name="Corre E."/>
            <person name="Pelletier E."/>
            <person name="Niang G."/>
            <person name="Scheremetjew M."/>
            <person name="Finn R."/>
            <person name="Kale V."/>
            <person name="Holt S."/>
            <person name="Cochrane G."/>
            <person name="Meng A."/>
            <person name="Brown T."/>
            <person name="Cohen L."/>
        </authorList>
    </citation>
    <scope>NUCLEOTIDE SEQUENCE</scope>
    <source>
        <strain evidence="1">Isolate 1302-5</strain>
    </source>
</reference>
<name>A0A7S4HS52_9STRA</name>